<evidence type="ECO:0000256" key="8">
    <source>
        <dbReference type="ARBA" id="ARBA00023014"/>
    </source>
</evidence>
<gene>
    <name evidence="11" type="ORF">BCF33_2622</name>
</gene>
<keyword evidence="12" id="KW-1185">Reference proteome</keyword>
<dbReference type="InterPro" id="IPR051536">
    <property type="entry name" value="UDG_Type-4/5"/>
</dbReference>
<evidence type="ECO:0000256" key="7">
    <source>
        <dbReference type="ARBA" id="ARBA00023004"/>
    </source>
</evidence>
<proteinExistence type="inferred from homology"/>
<dbReference type="InterPro" id="IPR036895">
    <property type="entry name" value="Uracil-DNA_glycosylase-like_sf"/>
</dbReference>
<dbReference type="CDD" id="cd10030">
    <property type="entry name" value="UDG-F4_TTUDGA_SPO1dp_like"/>
    <property type="match status" value="1"/>
</dbReference>
<dbReference type="Pfam" id="PF13566">
    <property type="entry name" value="DUF4130"/>
    <property type="match status" value="1"/>
</dbReference>
<dbReference type="GO" id="GO:0006281">
    <property type="term" value="P:DNA repair"/>
    <property type="evidence" value="ECO:0007669"/>
    <property type="project" value="UniProtKB-KW"/>
</dbReference>
<evidence type="ECO:0000256" key="9">
    <source>
        <dbReference type="ARBA" id="ARBA00023204"/>
    </source>
</evidence>
<accession>A0A2T0X464</accession>
<dbReference type="RefSeq" id="WP_245883826.1">
    <property type="nucleotide sequence ID" value="NZ_PVTT01000002.1"/>
</dbReference>
<dbReference type="GO" id="GO:0051539">
    <property type="term" value="F:4 iron, 4 sulfur cluster binding"/>
    <property type="evidence" value="ECO:0007669"/>
    <property type="project" value="UniProtKB-KW"/>
</dbReference>
<dbReference type="PANTHER" id="PTHR33693">
    <property type="entry name" value="TYPE-5 URACIL-DNA GLYCOSYLASE"/>
    <property type="match status" value="1"/>
</dbReference>
<dbReference type="GO" id="GO:0097506">
    <property type="term" value="F:deaminated base DNA N-glycosylase activity"/>
    <property type="evidence" value="ECO:0007669"/>
    <property type="project" value="UniProtKB-ARBA"/>
</dbReference>
<evidence type="ECO:0000256" key="5">
    <source>
        <dbReference type="ARBA" id="ARBA00022763"/>
    </source>
</evidence>
<comment type="caution">
    <text evidence="11">The sequence shown here is derived from an EMBL/GenBank/DDBJ whole genome shotgun (WGS) entry which is preliminary data.</text>
</comment>
<evidence type="ECO:0000313" key="12">
    <source>
        <dbReference type="Proteomes" id="UP000238801"/>
    </source>
</evidence>
<dbReference type="Gene3D" id="3.40.470.10">
    <property type="entry name" value="Uracil-DNA glycosylase-like domain"/>
    <property type="match status" value="1"/>
</dbReference>
<dbReference type="SUPFAM" id="SSF52141">
    <property type="entry name" value="Uracil-DNA glycosylase-like"/>
    <property type="match status" value="1"/>
</dbReference>
<dbReference type="Pfam" id="PF03167">
    <property type="entry name" value="UDG"/>
    <property type="match status" value="1"/>
</dbReference>
<keyword evidence="9" id="KW-0234">DNA repair</keyword>
<evidence type="ECO:0000256" key="3">
    <source>
        <dbReference type="ARBA" id="ARBA00022485"/>
    </source>
</evidence>
<dbReference type="GO" id="GO:0046872">
    <property type="term" value="F:metal ion binding"/>
    <property type="evidence" value="ECO:0007669"/>
    <property type="project" value="UniProtKB-KW"/>
</dbReference>
<evidence type="ECO:0000313" key="11">
    <source>
        <dbReference type="EMBL" id="PRY93738.1"/>
    </source>
</evidence>
<dbReference type="InterPro" id="IPR005273">
    <property type="entry name" value="Ura-DNA_glyco_family4"/>
</dbReference>
<evidence type="ECO:0000259" key="10">
    <source>
        <dbReference type="SMART" id="SM00986"/>
    </source>
</evidence>
<keyword evidence="7" id="KW-0408">Iron</keyword>
<dbReference type="EMBL" id="PVTT01000002">
    <property type="protein sequence ID" value="PRY93738.1"/>
    <property type="molecule type" value="Genomic_DNA"/>
</dbReference>
<dbReference type="InterPro" id="IPR025404">
    <property type="entry name" value="DUF4130"/>
</dbReference>
<dbReference type="InterPro" id="IPR005122">
    <property type="entry name" value="Uracil-DNA_glycosylase-like"/>
</dbReference>
<comment type="similarity">
    <text evidence="1">Belongs to the uracil-DNA glycosylase (UDG) superfamily. Type 4 (UDGa) family.</text>
</comment>
<dbReference type="SMART" id="SM00986">
    <property type="entry name" value="UDG"/>
    <property type="match status" value="1"/>
</dbReference>
<keyword evidence="8" id="KW-0411">Iron-sulfur</keyword>
<dbReference type="InterPro" id="IPR023875">
    <property type="entry name" value="DNA_repair_put"/>
</dbReference>
<sequence length="480" mass="53770">MHLTLPRIGTWEAFRSELRRVAAAGVPPEEVSWSRGTAEGGLDLVPEADLAPRREARAPKAFAGFARLVAHHSDPERFALLHLLLDRLQSEKGLMEVRTDPLLTRLYRMEKAVRRDLHKMHAFVRFREVDAQGPRRRFAAWFEPDHPIVEPGAEHFAKRFADMDWTIATPDLTAVFEDGTLRIEDADAGPPPAEDATQALWNTYYSNIFNPARLKPDAMRAEMPKKYWRNLPEARLIPSLIAGAEARVRAMREAAPTIAPARAAAVAAQLREKTMDGGPDLFGHNSLAALNADAEARYPYREGITQLVPGEGPADADLMVVGEQPGDQEDLAGRPFVGPAGQLFDRLAEKAGLPRDRVYVTNATKHFKYEPRGKFRMHKSPTLTEIKNVRWWLDEERALIDPKVILAMGGSAAYALTGNKKDMLKRRSSVETAMGGRGEPVFITVHPSFLLRLPDEESRAREQERFVSDLKDVWKMVEAA</sequence>
<dbReference type="AlphaFoldDB" id="A0A2T0X464"/>
<organism evidence="11 12">
    <name type="scientific">Hasllibacter halocynthiae</name>
    <dbReference type="NCBI Taxonomy" id="595589"/>
    <lineage>
        <taxon>Bacteria</taxon>
        <taxon>Pseudomonadati</taxon>
        <taxon>Pseudomonadota</taxon>
        <taxon>Alphaproteobacteria</taxon>
        <taxon>Rhodobacterales</taxon>
        <taxon>Roseobacteraceae</taxon>
        <taxon>Hasllibacter</taxon>
    </lineage>
</organism>
<dbReference type="Proteomes" id="UP000238801">
    <property type="component" value="Unassembled WGS sequence"/>
</dbReference>
<protein>
    <recommendedName>
        <fullName evidence="2">Type-4 uracil-DNA glycosylase</fullName>
    </recommendedName>
</protein>
<name>A0A2T0X464_9RHOB</name>
<feature type="domain" description="Uracil-DNA glycosylase-like" evidence="10">
    <location>
        <begin position="309"/>
        <end position="471"/>
    </location>
</feature>
<dbReference type="NCBIfam" id="TIGR03915">
    <property type="entry name" value="SAM_7_link_chp"/>
    <property type="match status" value="1"/>
</dbReference>
<keyword evidence="4" id="KW-0479">Metal-binding</keyword>
<dbReference type="PANTHER" id="PTHR33693:SF9">
    <property type="entry name" value="TYPE-4 URACIL-DNA GLYCOSYLASE"/>
    <property type="match status" value="1"/>
</dbReference>
<keyword evidence="6" id="KW-0378">Hydrolase</keyword>
<dbReference type="SMART" id="SM00987">
    <property type="entry name" value="UreE_C"/>
    <property type="match status" value="1"/>
</dbReference>
<evidence type="ECO:0000256" key="1">
    <source>
        <dbReference type="ARBA" id="ARBA00006521"/>
    </source>
</evidence>
<evidence type="ECO:0000256" key="4">
    <source>
        <dbReference type="ARBA" id="ARBA00022723"/>
    </source>
</evidence>
<dbReference type="NCBIfam" id="TIGR03914">
    <property type="entry name" value="UDG_fam_dom"/>
    <property type="match status" value="1"/>
</dbReference>
<keyword evidence="5" id="KW-0227">DNA damage</keyword>
<reference evidence="11 12" key="1">
    <citation type="submission" date="2018-03" db="EMBL/GenBank/DDBJ databases">
        <title>Genomic Encyclopedia of Archaeal and Bacterial Type Strains, Phase II (KMG-II): from individual species to whole genera.</title>
        <authorList>
            <person name="Goeker M."/>
        </authorList>
    </citation>
    <scope>NUCLEOTIDE SEQUENCE [LARGE SCALE GENOMIC DNA]</scope>
    <source>
        <strain evidence="11 12">DSM 29318</strain>
    </source>
</reference>
<evidence type="ECO:0000256" key="2">
    <source>
        <dbReference type="ARBA" id="ARBA00019403"/>
    </source>
</evidence>
<keyword evidence="3" id="KW-0004">4Fe-4S</keyword>
<evidence type="ECO:0000256" key="6">
    <source>
        <dbReference type="ARBA" id="ARBA00022801"/>
    </source>
</evidence>